<reference evidence="3 4" key="1">
    <citation type="submission" date="2014-12" db="EMBL/GenBank/DDBJ databases">
        <title>Genome sequencing of Photobacterium gaetbulicola AD005a.</title>
        <authorList>
            <person name="Adrian T.G.S."/>
            <person name="Chan K.G."/>
        </authorList>
    </citation>
    <scope>NUCLEOTIDE SEQUENCE [LARGE SCALE GENOMIC DNA]</scope>
    <source>
        <strain evidence="3 4">AD005a</strain>
    </source>
</reference>
<dbReference type="RefSeq" id="WP_039469556.1">
    <property type="nucleotide sequence ID" value="NZ_JWLZ01000222.1"/>
</dbReference>
<dbReference type="EMBL" id="JWLZ01000222">
    <property type="protein sequence ID" value="KHT58320.1"/>
    <property type="molecule type" value="Genomic_DNA"/>
</dbReference>
<comment type="caution">
    <text evidence="3">The sequence shown here is derived from an EMBL/GenBank/DDBJ whole genome shotgun (WGS) entry which is preliminary data.</text>
</comment>
<evidence type="ECO:0000313" key="4">
    <source>
        <dbReference type="Proteomes" id="UP000031278"/>
    </source>
</evidence>
<name>A0A0B9G0C0_9GAMM</name>
<evidence type="ECO:0000256" key="1">
    <source>
        <dbReference type="ARBA" id="ARBA00022729"/>
    </source>
</evidence>
<feature type="chain" id="PRO_5002128583" evidence="2">
    <location>
        <begin position="21"/>
        <end position="327"/>
    </location>
</feature>
<dbReference type="InterPro" id="IPR031605">
    <property type="entry name" value="Porin_OmpG_1_2"/>
</dbReference>
<organism evidence="3 4">
    <name type="scientific">Photobacterium gaetbulicola</name>
    <dbReference type="NCBI Taxonomy" id="1295392"/>
    <lineage>
        <taxon>Bacteria</taxon>
        <taxon>Pseudomonadati</taxon>
        <taxon>Pseudomonadota</taxon>
        <taxon>Gammaproteobacteria</taxon>
        <taxon>Vibrionales</taxon>
        <taxon>Vibrionaceae</taxon>
        <taxon>Photobacterium</taxon>
    </lineage>
</organism>
<dbReference type="Gene3D" id="2.40.160.40">
    <property type="entry name" value="monomeric porin ompg"/>
    <property type="match status" value="1"/>
</dbReference>
<evidence type="ECO:0000313" key="3">
    <source>
        <dbReference type="EMBL" id="KHT58320.1"/>
    </source>
</evidence>
<sequence length="327" mass="37106">MNKTVVAMSLALIFSGQALAETEQEAENKSTLVRLENEASKAELLTATNAPAKEEGRLHGTLGTNVEVERVIRDDGVSEGKLKYTLAQGSFRHDDLPGWDFGFYSAREELFNGNLKHADYDRGVNSIQEIWANRSYGQAWGSVGWGVKLAGESIDKRTTPEVKVFGNYNISDRLEIHGYAMYHVEYNRGSSEFPYWEIEPGFGYKIADNMGAWLNFRYQEGTLKPKSGDNFVETETIIKPGIWYSWGDLSASLWGEFGKFEKENDRTGAHDWSEDYWKLGISANYALNKSWRVFGEVSYKDIKFEDNKNSEFDGYIPLFIAGINYSF</sequence>
<dbReference type="Pfam" id="PF16946">
    <property type="entry name" value="Porin_OmpG_1_2"/>
    <property type="match status" value="1"/>
</dbReference>
<dbReference type="AlphaFoldDB" id="A0A0B9G0C0"/>
<accession>A0A0B9G0C0</accession>
<feature type="signal peptide" evidence="2">
    <location>
        <begin position="1"/>
        <end position="20"/>
    </location>
</feature>
<proteinExistence type="predicted"/>
<dbReference type="SUPFAM" id="SSF56935">
    <property type="entry name" value="Porins"/>
    <property type="match status" value="1"/>
</dbReference>
<gene>
    <name evidence="3" type="ORF">RJ45_25450</name>
</gene>
<dbReference type="InterPro" id="IPR053713">
    <property type="entry name" value="Bact_OM_Channel_sf"/>
</dbReference>
<keyword evidence="1 2" id="KW-0732">Signal</keyword>
<dbReference type="Proteomes" id="UP000031278">
    <property type="component" value="Unassembled WGS sequence"/>
</dbReference>
<evidence type="ECO:0000256" key="2">
    <source>
        <dbReference type="SAM" id="SignalP"/>
    </source>
</evidence>
<protein>
    <submittedName>
        <fullName evidence="3">Uncharacterized protein</fullName>
    </submittedName>
</protein>